<dbReference type="SMART" id="SM00871">
    <property type="entry name" value="AraC_E_bind"/>
    <property type="match status" value="1"/>
</dbReference>
<evidence type="ECO:0000313" key="3">
    <source>
        <dbReference type="Proteomes" id="UP000218767"/>
    </source>
</evidence>
<proteinExistence type="predicted"/>
<accession>A0A2A4X2U2</accession>
<dbReference type="AlphaFoldDB" id="A0A2A4X2U2"/>
<dbReference type="EMBL" id="NVUL01000052">
    <property type="protein sequence ID" value="PCI76834.1"/>
    <property type="molecule type" value="Genomic_DNA"/>
</dbReference>
<dbReference type="InterPro" id="IPR029442">
    <property type="entry name" value="GyrI-like"/>
</dbReference>
<comment type="caution">
    <text evidence="2">The sequence shown here is derived from an EMBL/GenBank/DDBJ whole genome shotgun (WGS) entry which is preliminary data.</text>
</comment>
<name>A0A2A4X2U2_9GAMM</name>
<dbReference type="InterPro" id="IPR011256">
    <property type="entry name" value="Reg_factor_effector_dom_sf"/>
</dbReference>
<dbReference type="Proteomes" id="UP000218767">
    <property type="component" value="Unassembled WGS sequence"/>
</dbReference>
<protein>
    <submittedName>
        <fullName evidence="2">GyrI-like domain-containing protein</fullName>
    </submittedName>
</protein>
<sequence length="167" mass="19536">MRKVEFNRIALQSDKLLVGMAAKVSVAKDATPVLWQRFMPRRKEIQSTVNEVLYSVQNFSQFDGFKSFAPETVFEKWAAVEVANRDCVPDGMQLFVLQAGHYAVFDHYGPPSEFSMTRNFIFSEWMPKSEWQLDDREHFEILRPDWRADDPNAREEVWIPVKSDENV</sequence>
<organism evidence="2 3">
    <name type="scientific">SAR86 cluster bacterium</name>
    <dbReference type="NCBI Taxonomy" id="2030880"/>
    <lineage>
        <taxon>Bacteria</taxon>
        <taxon>Pseudomonadati</taxon>
        <taxon>Pseudomonadota</taxon>
        <taxon>Gammaproteobacteria</taxon>
        <taxon>SAR86 cluster</taxon>
    </lineage>
</organism>
<reference evidence="3" key="1">
    <citation type="submission" date="2017-08" db="EMBL/GenBank/DDBJ databases">
        <title>A dynamic microbial community with high functional redundancy inhabits the cold, oxic subseafloor aquifer.</title>
        <authorList>
            <person name="Tully B.J."/>
            <person name="Wheat C.G."/>
            <person name="Glazer B.T."/>
            <person name="Huber J.A."/>
        </authorList>
    </citation>
    <scope>NUCLEOTIDE SEQUENCE [LARGE SCALE GENOMIC DNA]</scope>
</reference>
<dbReference type="Pfam" id="PF06445">
    <property type="entry name" value="GyrI-like"/>
    <property type="match status" value="1"/>
</dbReference>
<dbReference type="Gene3D" id="3.20.80.10">
    <property type="entry name" value="Regulatory factor, effector binding domain"/>
    <property type="match status" value="1"/>
</dbReference>
<dbReference type="SUPFAM" id="SSF55136">
    <property type="entry name" value="Probable bacterial effector-binding domain"/>
    <property type="match status" value="1"/>
</dbReference>
<dbReference type="InterPro" id="IPR010499">
    <property type="entry name" value="AraC_E-bd"/>
</dbReference>
<evidence type="ECO:0000313" key="2">
    <source>
        <dbReference type="EMBL" id="PCI76834.1"/>
    </source>
</evidence>
<feature type="domain" description="AraC effector-binding" evidence="1">
    <location>
        <begin position="4"/>
        <end position="162"/>
    </location>
</feature>
<evidence type="ECO:0000259" key="1">
    <source>
        <dbReference type="SMART" id="SM00871"/>
    </source>
</evidence>
<gene>
    <name evidence="2" type="ORF">COB20_09780</name>
</gene>